<sequence length="70" mass="7934">MQLLFQPRRRRITTARPGSDHHEIRGIQIGYHRAGHMTQPPGHLVTLHRVPDGFGHDQTDPRAGSVRPLV</sequence>
<evidence type="ECO:0000313" key="2">
    <source>
        <dbReference type="EMBL" id="CQD03166.1"/>
    </source>
</evidence>
<name>A0A0U1CWD8_9MYCO</name>
<protein>
    <submittedName>
        <fullName evidence="2">Uncharacterized protein</fullName>
    </submittedName>
</protein>
<evidence type="ECO:0000313" key="4">
    <source>
        <dbReference type="Proteomes" id="UP000182227"/>
    </source>
</evidence>
<reference evidence="2 4" key="1">
    <citation type="submission" date="2015-03" db="EMBL/GenBank/DDBJ databases">
        <authorList>
            <person name="Murphy D."/>
        </authorList>
    </citation>
    <scope>NUCLEOTIDE SEQUENCE [LARGE SCALE GENOMIC DNA]</scope>
    <source>
        <strain evidence="2 4">D16</strain>
    </source>
</reference>
<keyword evidence="5" id="KW-1185">Reference proteome</keyword>
<dbReference type="Proteomes" id="UP000182227">
    <property type="component" value="Unassembled WGS sequence"/>
</dbReference>
<dbReference type="AlphaFoldDB" id="A0A0U1CWD8"/>
<feature type="compositionally biased region" description="Basic and acidic residues" evidence="1">
    <location>
        <begin position="51"/>
        <end position="60"/>
    </location>
</feature>
<accession>A0A0U1CWD8</accession>
<dbReference type="EMBL" id="LQOP01000014">
    <property type="protein sequence ID" value="ORV27474.1"/>
    <property type="molecule type" value="Genomic_DNA"/>
</dbReference>
<evidence type="ECO:0000256" key="1">
    <source>
        <dbReference type="SAM" id="MobiDB-lite"/>
    </source>
</evidence>
<evidence type="ECO:0000313" key="3">
    <source>
        <dbReference type="EMBL" id="ORV27474.1"/>
    </source>
</evidence>
<organism evidence="2 4">
    <name type="scientific">Mycolicibacterium conceptionense</name>
    <dbReference type="NCBI Taxonomy" id="451644"/>
    <lineage>
        <taxon>Bacteria</taxon>
        <taxon>Bacillati</taxon>
        <taxon>Actinomycetota</taxon>
        <taxon>Actinomycetes</taxon>
        <taxon>Mycobacteriales</taxon>
        <taxon>Mycobacteriaceae</taxon>
        <taxon>Mycolicibacterium</taxon>
    </lineage>
</organism>
<evidence type="ECO:0000313" key="5">
    <source>
        <dbReference type="Proteomes" id="UP000193811"/>
    </source>
</evidence>
<dbReference type="EMBL" id="CTEF01000001">
    <property type="protein sequence ID" value="CQD03166.1"/>
    <property type="molecule type" value="Genomic_DNA"/>
</dbReference>
<gene>
    <name evidence="3" type="ORF">AWB98_11265</name>
    <name evidence="2" type="ORF">BN970_00393</name>
</gene>
<reference evidence="3 5" key="2">
    <citation type="submission" date="2016-01" db="EMBL/GenBank/DDBJ databases">
        <title>The new phylogeny of the genus Mycobacterium.</title>
        <authorList>
            <person name="Tarcisio F."/>
            <person name="Conor M."/>
            <person name="Antonella G."/>
            <person name="Elisabetta G."/>
            <person name="Giulia F.S."/>
            <person name="Sara T."/>
            <person name="Anna F."/>
            <person name="Clotilde B."/>
            <person name="Roberto B."/>
            <person name="Veronica D.S."/>
            <person name="Fabio R."/>
            <person name="Monica P."/>
            <person name="Olivier J."/>
            <person name="Enrico T."/>
            <person name="Nicola S."/>
        </authorList>
    </citation>
    <scope>NUCLEOTIDE SEQUENCE [LARGE SCALE GENOMIC DNA]</scope>
    <source>
        <strain evidence="3 5">CCUG 50187</strain>
    </source>
</reference>
<dbReference type="Proteomes" id="UP000193811">
    <property type="component" value="Unassembled WGS sequence"/>
</dbReference>
<feature type="region of interest" description="Disordered" evidence="1">
    <location>
        <begin position="51"/>
        <end position="70"/>
    </location>
</feature>
<proteinExistence type="predicted"/>